<dbReference type="SUPFAM" id="SSF56801">
    <property type="entry name" value="Acetyl-CoA synthetase-like"/>
    <property type="match status" value="1"/>
</dbReference>
<dbReference type="GO" id="GO:0016874">
    <property type="term" value="F:ligase activity"/>
    <property type="evidence" value="ECO:0007669"/>
    <property type="project" value="UniProtKB-KW"/>
</dbReference>
<dbReference type="Pfam" id="PF00501">
    <property type="entry name" value="AMP-binding"/>
    <property type="match status" value="1"/>
</dbReference>
<dbReference type="EMBL" id="CCXW01000001">
    <property type="protein sequence ID" value="CEG33083.1"/>
    <property type="molecule type" value="Genomic_DNA"/>
</dbReference>
<dbReference type="Gene3D" id="3.40.50.980">
    <property type="match status" value="1"/>
</dbReference>
<gene>
    <name evidence="2" type="ORF">BN1180_03255</name>
</gene>
<dbReference type="InterPro" id="IPR050237">
    <property type="entry name" value="ATP-dep_AMP-bd_enzyme"/>
</dbReference>
<dbReference type="InterPro" id="IPR000873">
    <property type="entry name" value="AMP-dep_synth/lig_dom"/>
</dbReference>
<keyword evidence="3" id="KW-1185">Reference proteome</keyword>
<feature type="domain" description="AMP-dependent synthetase/ligase" evidence="1">
    <location>
        <begin position="12"/>
        <end position="116"/>
    </location>
</feature>
<dbReference type="RefSeq" id="WP_048687595.1">
    <property type="nucleotide sequence ID" value="NZ_CCXW01000001.1"/>
</dbReference>
<dbReference type="PANTHER" id="PTHR43767">
    <property type="entry name" value="LONG-CHAIN-FATTY-ACID--COA LIGASE"/>
    <property type="match status" value="1"/>
</dbReference>
<evidence type="ECO:0000259" key="1">
    <source>
        <dbReference type="Pfam" id="PF00501"/>
    </source>
</evidence>
<accession>A0AAN2TTI9</accession>
<name>A0AAN2TTI9_9BACI</name>
<proteinExistence type="predicted"/>
<dbReference type="PANTHER" id="PTHR43767:SF1">
    <property type="entry name" value="NONRIBOSOMAL PEPTIDE SYNTHASE PES1 (EUROFUNG)-RELATED"/>
    <property type="match status" value="1"/>
</dbReference>
<keyword evidence="2" id="KW-0436">Ligase</keyword>
<reference evidence="2 3" key="1">
    <citation type="journal article" date="2014" name="Genome Announc.">
        <title>Genome Sequence of Bacillus simplex Strain P558, Isolated from a Human Fecal Sample.</title>
        <authorList>
            <person name="Croce O."/>
            <person name="Hugon P."/>
            <person name="Lagier J.C."/>
            <person name="Bibi F."/>
            <person name="Robert C."/>
            <person name="Azhar E.I."/>
            <person name="Raoult D."/>
            <person name="Fournier P.E."/>
        </authorList>
    </citation>
    <scope>NUCLEOTIDE SEQUENCE [LARGE SCALE GENOMIC DNA]</scope>
    <source>
        <strain evidence="2 3">P558</strain>
    </source>
</reference>
<protein>
    <submittedName>
        <fullName evidence="2">AMP-dependent synthetase and ligase</fullName>
    </submittedName>
</protein>
<dbReference type="Proteomes" id="UP000182110">
    <property type="component" value="Unassembled WGS sequence"/>
</dbReference>
<sequence>MESILTFGTVIKQNASKYKNKQAVIFQDKIKTYEELNTHANNAKGDKVAVMLKKHAAYVEIMAGLSKIGVIIVPINYRLVGPEVEYILRNPESRGFIISEEYEGIAQKLLPKNSQLETGLVVGVRPMK</sequence>
<organism evidence="2 3">
    <name type="scientific">Peribacillus simplex</name>
    <dbReference type="NCBI Taxonomy" id="1478"/>
    <lineage>
        <taxon>Bacteria</taxon>
        <taxon>Bacillati</taxon>
        <taxon>Bacillota</taxon>
        <taxon>Bacilli</taxon>
        <taxon>Bacillales</taxon>
        <taxon>Bacillaceae</taxon>
        <taxon>Peribacillus</taxon>
    </lineage>
</organism>
<dbReference type="AlphaFoldDB" id="A0AAN2TTI9"/>
<comment type="caution">
    <text evidence="2">The sequence shown here is derived from an EMBL/GenBank/DDBJ whole genome shotgun (WGS) entry which is preliminary data.</text>
</comment>
<evidence type="ECO:0000313" key="2">
    <source>
        <dbReference type="EMBL" id="CEG33083.1"/>
    </source>
</evidence>
<evidence type="ECO:0000313" key="3">
    <source>
        <dbReference type="Proteomes" id="UP000182110"/>
    </source>
</evidence>